<keyword evidence="12" id="KW-1185">Reference proteome</keyword>
<dbReference type="InterPro" id="IPR029062">
    <property type="entry name" value="Class_I_gatase-like"/>
</dbReference>
<dbReference type="NCBIfam" id="NF003642">
    <property type="entry name" value="PRK05282.1"/>
    <property type="match status" value="1"/>
</dbReference>
<evidence type="ECO:0000256" key="7">
    <source>
        <dbReference type="ARBA" id="ARBA00022997"/>
    </source>
</evidence>
<sequence>MKLNQNYKILAASTSTVFGSGYLDYIIEDAVDFLQTDEILFVPYARPSGISYDEYTEAPRKAFGQKNISVKGIHEFSNPKDAIQNAKAIFVGGGNTFLLLKTLYELDVMETLKQVVADGIHYMGSSAGSNLTGMTVGTTNDMPIVYPPSFEALGFLPFNINPHYLDPDPDSTHKGETRETRIKEFHKFNSQPVLGLREGSWLEIENGKIELKGNHTARLFRANEEAVELNNGILDF</sequence>
<proteinExistence type="inferred from homology"/>
<comment type="similarity">
    <text evidence="2">Belongs to the peptidase S51 family.</text>
</comment>
<dbReference type="CDD" id="cd03146">
    <property type="entry name" value="GAT1_Peptidase_E"/>
    <property type="match status" value="1"/>
</dbReference>
<comment type="caution">
    <text evidence="11">The sequence shown here is derived from an EMBL/GenBank/DDBJ whole genome shotgun (WGS) entry which is preliminary data.</text>
</comment>
<dbReference type="SUPFAM" id="SSF52317">
    <property type="entry name" value="Class I glutamine amidotransferase-like"/>
    <property type="match status" value="1"/>
</dbReference>
<comment type="catalytic activity">
    <reaction evidence="8">
        <text>Dipeptidase E catalyzes the hydrolysis of dipeptides Asp-|-Xaa. It does not act on peptides with N-terminal Glu, Asn or Gln, nor does it cleave isoaspartyl peptides.</text>
        <dbReference type="EC" id="3.4.13.21"/>
    </reaction>
</comment>
<comment type="subcellular location">
    <subcellularLocation>
        <location evidence="1">Cytoplasm</location>
    </subcellularLocation>
</comment>
<evidence type="ECO:0000256" key="2">
    <source>
        <dbReference type="ARBA" id="ARBA00006534"/>
    </source>
</evidence>
<accession>A0A838ZSH0</accession>
<evidence type="ECO:0000256" key="8">
    <source>
        <dbReference type="ARBA" id="ARBA00050239"/>
    </source>
</evidence>
<evidence type="ECO:0000256" key="10">
    <source>
        <dbReference type="ARBA" id="ARBA00075877"/>
    </source>
</evidence>
<dbReference type="Gene3D" id="3.40.50.880">
    <property type="match status" value="1"/>
</dbReference>
<evidence type="ECO:0000256" key="5">
    <source>
        <dbReference type="ARBA" id="ARBA00022801"/>
    </source>
</evidence>
<dbReference type="Proteomes" id="UP000552241">
    <property type="component" value="Unassembled WGS sequence"/>
</dbReference>
<dbReference type="RefSeq" id="WP_182043468.1">
    <property type="nucleotide sequence ID" value="NZ_JACDZE010000002.1"/>
</dbReference>
<evidence type="ECO:0000256" key="4">
    <source>
        <dbReference type="ARBA" id="ARBA00022670"/>
    </source>
</evidence>
<dbReference type="GO" id="GO:0006508">
    <property type="term" value="P:proteolysis"/>
    <property type="evidence" value="ECO:0007669"/>
    <property type="project" value="UniProtKB-KW"/>
</dbReference>
<dbReference type="Pfam" id="PF03575">
    <property type="entry name" value="Peptidase_S51"/>
    <property type="match status" value="1"/>
</dbReference>
<dbReference type="GO" id="GO:0005737">
    <property type="term" value="C:cytoplasm"/>
    <property type="evidence" value="ECO:0007669"/>
    <property type="project" value="UniProtKB-SubCell"/>
</dbReference>
<evidence type="ECO:0000313" key="11">
    <source>
        <dbReference type="EMBL" id="MBA5629859.1"/>
    </source>
</evidence>
<dbReference type="PANTHER" id="PTHR20842:SF0">
    <property type="entry name" value="ALPHA-ASPARTYL DIPEPTIDASE"/>
    <property type="match status" value="1"/>
</dbReference>
<keyword evidence="6" id="KW-0720">Serine protease</keyword>
<dbReference type="FunFam" id="3.40.50.880:FF:000007">
    <property type="entry name" value="Peptidase E"/>
    <property type="match status" value="1"/>
</dbReference>
<evidence type="ECO:0000256" key="6">
    <source>
        <dbReference type="ARBA" id="ARBA00022825"/>
    </source>
</evidence>
<dbReference type="GO" id="GO:0008236">
    <property type="term" value="F:serine-type peptidase activity"/>
    <property type="evidence" value="ECO:0007669"/>
    <property type="project" value="UniProtKB-KW"/>
</dbReference>
<dbReference type="PANTHER" id="PTHR20842">
    <property type="entry name" value="PROTEASE S51 ALPHA-ASPARTYL DIPEPTIDASE"/>
    <property type="match status" value="1"/>
</dbReference>
<organism evidence="11 12">
    <name type="scientific">Moheibacter lacus</name>
    <dbReference type="NCBI Taxonomy" id="2745851"/>
    <lineage>
        <taxon>Bacteria</taxon>
        <taxon>Pseudomonadati</taxon>
        <taxon>Bacteroidota</taxon>
        <taxon>Flavobacteriia</taxon>
        <taxon>Flavobacteriales</taxon>
        <taxon>Weeksellaceae</taxon>
        <taxon>Moheibacter</taxon>
    </lineage>
</organism>
<evidence type="ECO:0000256" key="9">
    <source>
        <dbReference type="ARBA" id="ARBA00066675"/>
    </source>
</evidence>
<reference evidence="11 12" key="1">
    <citation type="submission" date="2020-07" db="EMBL/GenBank/DDBJ databases">
        <title>Moheibacter lacus sp. nov., a member of the family Flavobacteriaceae isolated from freshwater lake sediment.</title>
        <authorList>
            <person name="Liu Y."/>
        </authorList>
    </citation>
    <scope>NUCLEOTIDE SEQUENCE [LARGE SCALE GENOMIC DNA]</scope>
    <source>
        <strain evidence="11 12">BDHS18</strain>
    </source>
</reference>
<keyword evidence="7 11" id="KW-0224">Dipeptidase</keyword>
<dbReference type="GO" id="GO:0016805">
    <property type="term" value="F:dipeptidase activity"/>
    <property type="evidence" value="ECO:0007669"/>
    <property type="project" value="UniProtKB-KW"/>
</dbReference>
<protein>
    <recommendedName>
        <fullName evidence="9">dipeptidase E</fullName>
        <ecNumber evidence="9">3.4.13.21</ecNumber>
    </recommendedName>
    <alternativeName>
        <fullName evidence="10">Asp-specific dipeptidase</fullName>
    </alternativeName>
</protein>
<gene>
    <name evidence="11" type="primary">pepE</name>
    <name evidence="11" type="ORF">HU137_08775</name>
</gene>
<name>A0A838ZSH0_9FLAO</name>
<evidence type="ECO:0000256" key="3">
    <source>
        <dbReference type="ARBA" id="ARBA00022490"/>
    </source>
</evidence>
<dbReference type="AlphaFoldDB" id="A0A838ZSH0"/>
<dbReference type="EMBL" id="JACDZE010000002">
    <property type="protein sequence ID" value="MBA5629859.1"/>
    <property type="molecule type" value="Genomic_DNA"/>
</dbReference>
<dbReference type="EC" id="3.4.13.21" evidence="9"/>
<keyword evidence="5 11" id="KW-0378">Hydrolase</keyword>
<evidence type="ECO:0000313" key="12">
    <source>
        <dbReference type="Proteomes" id="UP000552241"/>
    </source>
</evidence>
<keyword evidence="3" id="KW-0963">Cytoplasm</keyword>
<keyword evidence="4" id="KW-0645">Protease</keyword>
<dbReference type="InterPro" id="IPR005320">
    <property type="entry name" value="Peptidase_S51"/>
</dbReference>
<evidence type="ECO:0000256" key="1">
    <source>
        <dbReference type="ARBA" id="ARBA00004496"/>
    </source>
</evidence>